<evidence type="ECO:0000313" key="7">
    <source>
        <dbReference type="EMBL" id="KZE44442.1"/>
    </source>
</evidence>
<evidence type="ECO:0000313" key="8">
    <source>
        <dbReference type="Proteomes" id="UP000076510"/>
    </source>
</evidence>
<accession>A0A0J5WGC3</accession>
<evidence type="ECO:0000256" key="3">
    <source>
        <dbReference type="ARBA" id="ARBA00022723"/>
    </source>
</evidence>
<feature type="domain" description="Alcohol dehydrogenase-like C-terminal" evidence="6">
    <location>
        <begin position="143"/>
        <end position="262"/>
    </location>
</feature>
<evidence type="ECO:0000256" key="5">
    <source>
        <dbReference type="ARBA" id="ARBA00023002"/>
    </source>
</evidence>
<dbReference type="SUPFAM" id="SSF51735">
    <property type="entry name" value="NAD(P)-binding Rossmann-fold domains"/>
    <property type="match status" value="1"/>
</dbReference>
<comment type="caution">
    <text evidence="7">The sequence shown here is derived from an EMBL/GenBank/DDBJ whole genome shotgun (WGS) entry which is preliminary data.</text>
</comment>
<dbReference type="Proteomes" id="UP000076510">
    <property type="component" value="Unassembled WGS sequence"/>
</dbReference>
<evidence type="ECO:0000256" key="2">
    <source>
        <dbReference type="ARBA" id="ARBA00008072"/>
    </source>
</evidence>
<dbReference type="InterPro" id="IPR011032">
    <property type="entry name" value="GroES-like_sf"/>
</dbReference>
<dbReference type="PANTHER" id="PTHR43350:SF19">
    <property type="entry name" value="D-GULOSIDE 3-DEHYDROGENASE"/>
    <property type="match status" value="1"/>
</dbReference>
<dbReference type="CDD" id="cd08255">
    <property type="entry name" value="2-desacetyl-2-hydroxyethyl_bacteriochlorophyllide_like"/>
    <property type="match status" value="1"/>
</dbReference>
<protein>
    <submittedName>
        <fullName evidence="7">Alcohol dehydrogenase</fullName>
    </submittedName>
</protein>
<dbReference type="RefSeq" id="WP_048006839.1">
    <property type="nucleotide sequence ID" value="NZ_CP047095.1"/>
</dbReference>
<dbReference type="OrthoDB" id="9781031at2"/>
<dbReference type="Gene3D" id="3.90.180.10">
    <property type="entry name" value="Medium-chain alcohol dehydrogenases, catalytic domain"/>
    <property type="match status" value="2"/>
</dbReference>
<keyword evidence="5" id="KW-0560">Oxidoreductase</keyword>
<dbReference type="PANTHER" id="PTHR43350">
    <property type="entry name" value="NAD-DEPENDENT ALCOHOL DEHYDROGENASE"/>
    <property type="match status" value="1"/>
</dbReference>
<dbReference type="SUPFAM" id="SSF50129">
    <property type="entry name" value="GroES-like"/>
    <property type="match status" value="1"/>
</dbReference>
<proteinExistence type="inferred from homology"/>
<dbReference type="AlphaFoldDB" id="A0A0J5WGC3"/>
<evidence type="ECO:0000256" key="1">
    <source>
        <dbReference type="ARBA" id="ARBA00001947"/>
    </source>
</evidence>
<keyword evidence="4" id="KW-0862">Zinc</keyword>
<comment type="similarity">
    <text evidence="2">Belongs to the zinc-containing alcohol dehydrogenase family.</text>
</comment>
<dbReference type="EMBL" id="LQQY01000043">
    <property type="protein sequence ID" value="KZE44442.1"/>
    <property type="molecule type" value="Genomic_DNA"/>
</dbReference>
<comment type="cofactor">
    <cofactor evidence="1">
        <name>Zn(2+)</name>
        <dbReference type="ChEBI" id="CHEBI:29105"/>
    </cofactor>
</comment>
<organism evidence="7 8">
    <name type="scientific">Rossellomorea marisflavi</name>
    <dbReference type="NCBI Taxonomy" id="189381"/>
    <lineage>
        <taxon>Bacteria</taxon>
        <taxon>Bacillati</taxon>
        <taxon>Bacillota</taxon>
        <taxon>Bacilli</taxon>
        <taxon>Bacillales</taxon>
        <taxon>Bacillaceae</taxon>
        <taxon>Rossellomorea</taxon>
    </lineage>
</organism>
<dbReference type="Gene3D" id="3.40.50.720">
    <property type="entry name" value="NAD(P)-binding Rossmann-like Domain"/>
    <property type="match status" value="1"/>
</dbReference>
<dbReference type="PATRIC" id="fig|189381.10.peg.1600"/>
<keyword evidence="3" id="KW-0479">Metal-binding</keyword>
<dbReference type="InterPro" id="IPR036291">
    <property type="entry name" value="NAD(P)-bd_dom_sf"/>
</dbReference>
<sequence>MNKIVANRGKVEIAPHHTGELHSSHLKIRTLYSVISPGTELTIIENSHHQSITLGYSAMGVIEELGADVKGFVIGERVAVYGAPYVQHAEILHVPKTLCVKVPERVESKEAALGGIGAIAIHALRIADLRFGETCVIVGLGLLGQMIAQIADAAGYRVVACDLHDERAAMTRRSSRVRAVSSLGALEEEISSCTDGHGADAVLLCAGGKKSSLTSQSLEWIRNKGKVVIVGDIEPDFPRHPMFSKEAQLLISRAGGPGRYDQSYEADAVDYPYGFVRWTEGRNLAEYIRLVSEKRIDVTPFIQEVVGFSEVTGVFSELMDKKTSTLTKVIDYAK</sequence>
<dbReference type="InterPro" id="IPR013149">
    <property type="entry name" value="ADH-like_C"/>
</dbReference>
<gene>
    <name evidence="7" type="ORF">AV649_07385</name>
</gene>
<dbReference type="Pfam" id="PF00107">
    <property type="entry name" value="ADH_zinc_N"/>
    <property type="match status" value="1"/>
</dbReference>
<reference evidence="8" key="1">
    <citation type="submission" date="2016-01" db="EMBL/GenBank/DDBJ databases">
        <title>Whole genome sequencing of Bhargavaea cecembensis T14.</title>
        <authorList>
            <person name="Hong K.W."/>
        </authorList>
    </citation>
    <scope>NUCLEOTIDE SEQUENCE [LARGE SCALE GENOMIC DNA]</scope>
    <source>
        <strain evidence="8">M19</strain>
    </source>
</reference>
<dbReference type="GO" id="GO:0046872">
    <property type="term" value="F:metal ion binding"/>
    <property type="evidence" value="ECO:0007669"/>
    <property type="project" value="UniProtKB-KW"/>
</dbReference>
<name>A0A0J5WGC3_9BACI</name>
<evidence type="ECO:0000256" key="4">
    <source>
        <dbReference type="ARBA" id="ARBA00022833"/>
    </source>
</evidence>
<dbReference type="GO" id="GO:0016491">
    <property type="term" value="F:oxidoreductase activity"/>
    <property type="evidence" value="ECO:0007669"/>
    <property type="project" value="UniProtKB-KW"/>
</dbReference>
<evidence type="ECO:0000259" key="6">
    <source>
        <dbReference type="Pfam" id="PF00107"/>
    </source>
</evidence>